<dbReference type="Proteomes" id="UP000553981">
    <property type="component" value="Unassembled WGS sequence"/>
</dbReference>
<evidence type="ECO:0000256" key="4">
    <source>
        <dbReference type="ARBA" id="ARBA00023239"/>
    </source>
</evidence>
<dbReference type="InterPro" id="IPR039793">
    <property type="entry name" value="UROS/Hem4"/>
</dbReference>
<dbReference type="UniPathway" id="UPA00251">
    <property type="reaction ID" value="UER00320"/>
</dbReference>
<evidence type="ECO:0000256" key="6">
    <source>
        <dbReference type="ARBA" id="ARBA00037589"/>
    </source>
</evidence>
<keyword evidence="5 9" id="KW-0627">Porphyrin biosynthesis</keyword>
<protein>
    <recommendedName>
        <fullName evidence="7 9">Uroporphyrinogen-III synthase</fullName>
        <ecNumber evidence="3 9">4.2.1.75</ecNumber>
    </recommendedName>
</protein>
<dbReference type="GeneID" id="55564881"/>
<dbReference type="InterPro" id="IPR003754">
    <property type="entry name" value="4pyrrol_synth_uPrphyn_synth"/>
</dbReference>
<dbReference type="AlphaFoldDB" id="A0A2X3AWN9"/>
<evidence type="ECO:0000313" key="13">
    <source>
        <dbReference type="Proteomes" id="UP000250245"/>
    </source>
</evidence>
<evidence type="ECO:0000256" key="3">
    <source>
        <dbReference type="ARBA" id="ARBA00013109"/>
    </source>
</evidence>
<proteinExistence type="inferred from homology"/>
<feature type="domain" description="Tetrapyrrole biosynthesis uroporphyrinogen III synthase" evidence="10">
    <location>
        <begin position="13"/>
        <end position="235"/>
    </location>
</feature>
<organism evidence="12 13">
    <name type="scientific">Mobiluncus curtisii</name>
    <dbReference type="NCBI Taxonomy" id="2051"/>
    <lineage>
        <taxon>Bacteria</taxon>
        <taxon>Bacillati</taxon>
        <taxon>Actinomycetota</taxon>
        <taxon>Actinomycetes</taxon>
        <taxon>Actinomycetales</taxon>
        <taxon>Actinomycetaceae</taxon>
        <taxon>Mobiluncus</taxon>
    </lineage>
</organism>
<evidence type="ECO:0000259" key="10">
    <source>
        <dbReference type="Pfam" id="PF02602"/>
    </source>
</evidence>
<accession>A0A2X3AWN9</accession>
<evidence type="ECO:0000256" key="8">
    <source>
        <dbReference type="ARBA" id="ARBA00048617"/>
    </source>
</evidence>
<evidence type="ECO:0000256" key="2">
    <source>
        <dbReference type="ARBA" id="ARBA00008133"/>
    </source>
</evidence>
<reference evidence="11 14" key="2">
    <citation type="submission" date="2020-04" db="EMBL/GenBank/DDBJ databases">
        <title>Antimicrobial susceptibility and clonality of vaginal-derived multi-drug resistant Mobiluncus isolates in China.</title>
        <authorList>
            <person name="Zhang X."/>
        </authorList>
    </citation>
    <scope>NUCLEOTIDE SEQUENCE [LARGE SCALE GENOMIC DNA]</scope>
    <source>
        <strain evidence="11 14">19</strain>
    </source>
</reference>
<dbReference type="EC" id="4.2.1.75" evidence="3 9"/>
<keyword evidence="4 9" id="KW-0456">Lyase</keyword>
<dbReference type="GO" id="GO:0006782">
    <property type="term" value="P:protoporphyrinogen IX biosynthetic process"/>
    <property type="evidence" value="ECO:0007669"/>
    <property type="project" value="UniProtKB-UniRule"/>
</dbReference>
<evidence type="ECO:0000256" key="5">
    <source>
        <dbReference type="ARBA" id="ARBA00023244"/>
    </source>
</evidence>
<dbReference type="EMBL" id="JABCUI010000005">
    <property type="protein sequence ID" value="NMW87960.1"/>
    <property type="molecule type" value="Genomic_DNA"/>
</dbReference>
<comment type="catalytic activity">
    <reaction evidence="8 9">
        <text>hydroxymethylbilane = uroporphyrinogen III + H2O</text>
        <dbReference type="Rhea" id="RHEA:18965"/>
        <dbReference type="ChEBI" id="CHEBI:15377"/>
        <dbReference type="ChEBI" id="CHEBI:57308"/>
        <dbReference type="ChEBI" id="CHEBI:57845"/>
        <dbReference type="EC" id="4.2.1.75"/>
    </reaction>
</comment>
<evidence type="ECO:0000256" key="9">
    <source>
        <dbReference type="RuleBase" id="RU366031"/>
    </source>
</evidence>
<name>A0A2X3AWN9_9ACTO</name>
<reference evidence="12 13" key="1">
    <citation type="submission" date="2018-06" db="EMBL/GenBank/DDBJ databases">
        <authorList>
            <consortium name="Pathogen Informatics"/>
            <person name="Doyle S."/>
        </authorList>
    </citation>
    <scope>NUCLEOTIDE SEQUENCE [LARGE SCALE GENOMIC DNA]</scope>
    <source>
        <strain evidence="12 13">NCTC11820</strain>
    </source>
</reference>
<evidence type="ECO:0000256" key="1">
    <source>
        <dbReference type="ARBA" id="ARBA00004772"/>
    </source>
</evidence>
<dbReference type="CDD" id="cd06578">
    <property type="entry name" value="HemD"/>
    <property type="match status" value="1"/>
</dbReference>
<dbReference type="GO" id="GO:0006780">
    <property type="term" value="P:uroporphyrinogen III biosynthetic process"/>
    <property type="evidence" value="ECO:0007669"/>
    <property type="project" value="UniProtKB-UniRule"/>
</dbReference>
<evidence type="ECO:0000256" key="7">
    <source>
        <dbReference type="ARBA" id="ARBA00040167"/>
    </source>
</evidence>
<sequence>MKPKLLVPRVPGDVLATGLEQAGLPVVCAPVTEKVPTPSEDWFDPMQRLQSGEYDWVVLSSVATATFLDAHYDLEDLFAQVQVAAVGSATAEAIRQFDGHVDLVGPDPACAESLVEVFPAGTGTVLLPGAVGAAPTLGQGLNRKGYNVEKLRLYESVCLPDLPLEWETALAPGAHTYVLITAGSVAHAAHQLLTKAGVKQWPEPIAFGKSSATVLRELGWSAAEVCETTNTEGVVRAYEDAVREQEKKAAQD</sequence>
<dbReference type="Gene3D" id="3.40.50.10090">
    <property type="match status" value="2"/>
</dbReference>
<dbReference type="OMA" id="SHEIQDG"/>
<dbReference type="GO" id="GO:0004852">
    <property type="term" value="F:uroporphyrinogen-III synthase activity"/>
    <property type="evidence" value="ECO:0007669"/>
    <property type="project" value="UniProtKB-UniRule"/>
</dbReference>
<dbReference type="Proteomes" id="UP000250245">
    <property type="component" value="Unassembled WGS sequence"/>
</dbReference>
<comment type="similarity">
    <text evidence="2 9">Belongs to the uroporphyrinogen-III synthase family.</text>
</comment>
<gene>
    <name evidence="11" type="ORF">HHJ67_09460</name>
    <name evidence="12" type="ORF">NCTC11820_01852</name>
</gene>
<dbReference type="Pfam" id="PF02602">
    <property type="entry name" value="HEM4"/>
    <property type="match status" value="1"/>
</dbReference>
<evidence type="ECO:0000313" key="11">
    <source>
        <dbReference type="EMBL" id="NMW87960.1"/>
    </source>
</evidence>
<evidence type="ECO:0000313" key="12">
    <source>
        <dbReference type="EMBL" id="SQB65780.1"/>
    </source>
</evidence>
<dbReference type="SUPFAM" id="SSF69618">
    <property type="entry name" value="HemD-like"/>
    <property type="match status" value="1"/>
</dbReference>
<dbReference type="PANTHER" id="PTHR38042">
    <property type="entry name" value="UROPORPHYRINOGEN-III SYNTHASE, CHLOROPLASTIC"/>
    <property type="match status" value="1"/>
</dbReference>
<comment type="function">
    <text evidence="6 9">Catalyzes cyclization of the linear tetrapyrrole, hydroxymethylbilane, to the macrocyclic uroporphyrinogen III.</text>
</comment>
<evidence type="ECO:0000313" key="14">
    <source>
        <dbReference type="Proteomes" id="UP000553981"/>
    </source>
</evidence>
<dbReference type="InterPro" id="IPR036108">
    <property type="entry name" value="4pyrrol_syn_uPrphyn_synt_sf"/>
</dbReference>
<dbReference type="RefSeq" id="WP_004007760.1">
    <property type="nucleotide sequence ID" value="NZ_CP068112.1"/>
</dbReference>
<dbReference type="EMBL" id="UASJ01000001">
    <property type="protein sequence ID" value="SQB65780.1"/>
    <property type="molecule type" value="Genomic_DNA"/>
</dbReference>
<dbReference type="PANTHER" id="PTHR38042:SF1">
    <property type="entry name" value="UROPORPHYRINOGEN-III SYNTHASE, CHLOROPLASTIC"/>
    <property type="match status" value="1"/>
</dbReference>
<comment type="pathway">
    <text evidence="1 9">Porphyrin-containing compound metabolism; protoporphyrin-IX biosynthesis; coproporphyrinogen-III from 5-aminolevulinate: step 3/4.</text>
</comment>